<dbReference type="CDD" id="cd00448">
    <property type="entry name" value="YjgF_YER057c_UK114_family"/>
    <property type="match status" value="1"/>
</dbReference>
<dbReference type="PANTHER" id="PTHR11803">
    <property type="entry name" value="2-IMINOBUTANOATE/2-IMINOPROPANOATE DEAMINASE RIDA"/>
    <property type="match status" value="1"/>
</dbReference>
<dbReference type="Pfam" id="PF01042">
    <property type="entry name" value="Ribonuc_L-PSP"/>
    <property type="match status" value="1"/>
</dbReference>
<dbReference type="RefSeq" id="WP_344619690.1">
    <property type="nucleotide sequence ID" value="NZ_BAAARV010000108.1"/>
</dbReference>
<gene>
    <name evidence="1" type="ORF">GCM10010170_098910</name>
</gene>
<protein>
    <submittedName>
        <fullName evidence="1">RidA family protein</fullName>
    </submittedName>
</protein>
<keyword evidence="2" id="KW-1185">Reference proteome</keyword>
<dbReference type="PANTHER" id="PTHR11803:SF39">
    <property type="entry name" value="2-IMINOBUTANOATE_2-IMINOPROPANOATE DEAMINASE"/>
    <property type="match status" value="1"/>
</dbReference>
<dbReference type="Gene3D" id="3.30.1330.40">
    <property type="entry name" value="RutC-like"/>
    <property type="match status" value="1"/>
</dbReference>
<dbReference type="Proteomes" id="UP001501444">
    <property type="component" value="Unassembled WGS sequence"/>
</dbReference>
<sequence>MAKLPVSSSSAPRPAGPYSHGIAAGNLFFTSGFGPHDPATGAVVGTTVGGQTRQTLANVAAVLAERGLDLSDVVKATVHLQHLERDFAEFNEAYRGLVPEPFPVRTTVGSDLLGILVEIDVVALDRS</sequence>
<dbReference type="SUPFAM" id="SSF55298">
    <property type="entry name" value="YjgF-like"/>
    <property type="match status" value="1"/>
</dbReference>
<reference evidence="2" key="1">
    <citation type="journal article" date="2019" name="Int. J. Syst. Evol. Microbiol.">
        <title>The Global Catalogue of Microorganisms (GCM) 10K type strain sequencing project: providing services to taxonomists for standard genome sequencing and annotation.</title>
        <authorList>
            <consortium name="The Broad Institute Genomics Platform"/>
            <consortium name="The Broad Institute Genome Sequencing Center for Infectious Disease"/>
            <person name="Wu L."/>
            <person name="Ma J."/>
        </authorList>
    </citation>
    <scope>NUCLEOTIDE SEQUENCE [LARGE SCALE GENOMIC DNA]</scope>
    <source>
        <strain evidence="2">JCM 3272</strain>
    </source>
</reference>
<evidence type="ECO:0000313" key="1">
    <source>
        <dbReference type="EMBL" id="GAA2387751.1"/>
    </source>
</evidence>
<name>A0ABP5UU09_9ACTN</name>
<dbReference type="InterPro" id="IPR035959">
    <property type="entry name" value="RutC-like_sf"/>
</dbReference>
<dbReference type="InterPro" id="IPR006175">
    <property type="entry name" value="YjgF/YER057c/UK114"/>
</dbReference>
<dbReference type="EMBL" id="BAAARV010000108">
    <property type="protein sequence ID" value="GAA2387751.1"/>
    <property type="molecule type" value="Genomic_DNA"/>
</dbReference>
<proteinExistence type="predicted"/>
<organism evidence="1 2">
    <name type="scientific">Dactylosporangium salmoneum</name>
    <dbReference type="NCBI Taxonomy" id="53361"/>
    <lineage>
        <taxon>Bacteria</taxon>
        <taxon>Bacillati</taxon>
        <taxon>Actinomycetota</taxon>
        <taxon>Actinomycetes</taxon>
        <taxon>Micromonosporales</taxon>
        <taxon>Micromonosporaceae</taxon>
        <taxon>Dactylosporangium</taxon>
    </lineage>
</organism>
<comment type="caution">
    <text evidence="1">The sequence shown here is derived from an EMBL/GenBank/DDBJ whole genome shotgun (WGS) entry which is preliminary data.</text>
</comment>
<evidence type="ECO:0000313" key="2">
    <source>
        <dbReference type="Proteomes" id="UP001501444"/>
    </source>
</evidence>
<accession>A0ABP5UU09</accession>